<evidence type="ECO:0000313" key="14">
    <source>
        <dbReference type="Proteomes" id="UP000007879"/>
    </source>
</evidence>
<feature type="domain" description="VWFD" evidence="12">
    <location>
        <begin position="71"/>
        <end position="269"/>
    </location>
</feature>
<keyword evidence="4" id="KW-0677">Repeat</keyword>
<dbReference type="SUPFAM" id="SSF57184">
    <property type="entry name" value="Growth factor receptor domain"/>
    <property type="match status" value="2"/>
</dbReference>
<evidence type="ECO:0000256" key="2">
    <source>
        <dbReference type="ARBA" id="ARBA00022536"/>
    </source>
</evidence>
<dbReference type="CDD" id="cd00054">
    <property type="entry name" value="EGF_CA"/>
    <property type="match status" value="4"/>
</dbReference>
<dbReference type="Pfam" id="PF00094">
    <property type="entry name" value="VWD"/>
    <property type="match status" value="1"/>
</dbReference>
<evidence type="ECO:0008006" key="15">
    <source>
        <dbReference type="Google" id="ProtNLM"/>
    </source>
</evidence>
<sequence length="972" mass="106237">MLLRHLLSLGALLVNGPYSSHVFRYNPFFNNLNYSRYDDEFHSTCCTRTQNCELFRERRPVKTCTGYVPPRQTLVWGDPHINTLDDATYTFNGLGEYVLLRTINADFEIQARTKLATPNTTATVFSAVALTSDKDRTEVVEIQVDNDKNQNLIILYNGNDVSANLSAVNDTLDYNTVSLARETQDVISVALSSGVSLNATLRLGILSFTMVVPETYMKKTMGLQGNFDGDKTNDFVNREGNMIPYNSSDADIYHNFGQTWQIQSDQESLFTYAPERTYASYSNPNHVPVFLDQIDPETRAEAERICGGSNKIECIFDYSQTKNEELALDTQTTMEQNELNKRIGNNLPPVIEASDNFMLTVGETALYTINITDPGDTISVTIDGEFPYTLDQDGSLWTLNVIHSSLFEFSFTVIASDSFNATSVITPQVRICGCHTDRGSCTVEGVQNASSNPLILICDCIEAYNGKYCEDDFDGCIEVSCFNDAPCTDVPAPGTGATCPPCPSGYTGNGLICDDIDECNSTSTSNCSHFCNNTIGSYQCTCMSGYELHSDGRSCNEINECKRLLDNCQQECMNTDGSFSCSCYDGFLLQDDGRSCHSKLMILTENVCMIACVSSFVFMIITLRLKIVPVKVGMIYHLTWQTAQILMSAQRANPCTQICINTIGSFECNCSDGFQLQSDGFTCTDIDECLVLGSCQEPRIRCVNSPGSFDCFCPLGTVFQDGSCKVFLEPIPSSFASSKSSAYFSSTVNSSPVMSTYFGSFTNSPSSSLAVSSPSVTPTPSLPENSGVIVVLSGTDKSNFDIESFKNVTAEALNDYCITNDCTSVSSEKRKRVAVNNLIEANDIVITEITETNNGLRVTFYIKGQSGSPFDANAVVAAIKAADSKYANAGFTIAGVTILNSPSSTIVVTPTASVTPTDDGLPVVQITGITKVVVIGILIILIIIIISILWFICESDKKKAKVIALVLFLRKN</sequence>
<evidence type="ECO:0000256" key="7">
    <source>
        <dbReference type="ARBA" id="ARBA00023157"/>
    </source>
</evidence>
<evidence type="ECO:0000313" key="13">
    <source>
        <dbReference type="EnsemblMetazoa" id="XP_019858252.1"/>
    </source>
</evidence>
<evidence type="ECO:0000256" key="4">
    <source>
        <dbReference type="ARBA" id="ARBA00022737"/>
    </source>
</evidence>
<dbReference type="Gene3D" id="2.10.25.10">
    <property type="entry name" value="Laminin"/>
    <property type="match status" value="5"/>
</dbReference>
<dbReference type="PROSITE" id="PS01186">
    <property type="entry name" value="EGF_2"/>
    <property type="match status" value="2"/>
</dbReference>
<feature type="chain" id="PRO_5042930664" description="Mucin-like protein" evidence="10">
    <location>
        <begin position="20"/>
        <end position="972"/>
    </location>
</feature>
<keyword evidence="5 9" id="KW-1133">Transmembrane helix</keyword>
<dbReference type="Proteomes" id="UP000007879">
    <property type="component" value="Unassembled WGS sequence"/>
</dbReference>
<dbReference type="PROSITE" id="PS00010">
    <property type="entry name" value="ASX_HYDROXYL"/>
    <property type="match status" value="2"/>
</dbReference>
<comment type="caution">
    <text evidence="8">Lacks conserved residue(s) required for the propagation of feature annotation.</text>
</comment>
<feature type="domain" description="EGF-like" evidence="11">
    <location>
        <begin position="515"/>
        <end position="556"/>
    </location>
</feature>
<evidence type="ECO:0000256" key="10">
    <source>
        <dbReference type="SAM" id="SignalP"/>
    </source>
</evidence>
<evidence type="ECO:0000256" key="6">
    <source>
        <dbReference type="ARBA" id="ARBA00023136"/>
    </source>
</evidence>
<dbReference type="Pfam" id="PF07645">
    <property type="entry name" value="EGF_CA"/>
    <property type="match status" value="2"/>
</dbReference>
<evidence type="ECO:0000256" key="3">
    <source>
        <dbReference type="ARBA" id="ARBA00022692"/>
    </source>
</evidence>
<dbReference type="PROSITE" id="PS50026">
    <property type="entry name" value="EGF_3"/>
    <property type="match status" value="2"/>
</dbReference>
<keyword evidence="10" id="KW-0732">Signal</keyword>
<dbReference type="InterPro" id="IPR018097">
    <property type="entry name" value="EGF_Ca-bd_CS"/>
</dbReference>
<dbReference type="GeneID" id="109586500"/>
<dbReference type="InterPro" id="IPR009030">
    <property type="entry name" value="Growth_fac_rcpt_cys_sf"/>
</dbReference>
<comment type="subcellular location">
    <subcellularLocation>
        <location evidence="1">Membrane</location>
    </subcellularLocation>
</comment>
<dbReference type="PANTHER" id="PTHR13802">
    <property type="entry name" value="MUCIN 4-RELATED"/>
    <property type="match status" value="1"/>
</dbReference>
<reference evidence="14" key="1">
    <citation type="journal article" date="2010" name="Nature">
        <title>The Amphimedon queenslandica genome and the evolution of animal complexity.</title>
        <authorList>
            <person name="Srivastava M."/>
            <person name="Simakov O."/>
            <person name="Chapman J."/>
            <person name="Fahey B."/>
            <person name="Gauthier M.E."/>
            <person name="Mitros T."/>
            <person name="Richards G.S."/>
            <person name="Conaco C."/>
            <person name="Dacre M."/>
            <person name="Hellsten U."/>
            <person name="Larroux C."/>
            <person name="Putnam N.H."/>
            <person name="Stanke M."/>
            <person name="Adamska M."/>
            <person name="Darling A."/>
            <person name="Degnan S.M."/>
            <person name="Oakley T.H."/>
            <person name="Plachetzki D.C."/>
            <person name="Zhai Y."/>
            <person name="Adamski M."/>
            <person name="Calcino A."/>
            <person name="Cummins S.F."/>
            <person name="Goodstein D.M."/>
            <person name="Harris C."/>
            <person name="Jackson D.J."/>
            <person name="Leys S.P."/>
            <person name="Shu S."/>
            <person name="Woodcroft B.J."/>
            <person name="Vervoort M."/>
            <person name="Kosik K.S."/>
            <person name="Manning G."/>
            <person name="Degnan B.M."/>
            <person name="Rokhsar D.S."/>
        </authorList>
    </citation>
    <scope>NUCLEOTIDE SEQUENCE [LARGE SCALE GENOMIC DNA]</scope>
</reference>
<dbReference type="InterPro" id="IPR056619">
    <property type="entry name" value="C8-3_MUC4"/>
</dbReference>
<name>A0AAN0JN97_AMPQE</name>
<evidence type="ECO:0000256" key="8">
    <source>
        <dbReference type="PROSITE-ProRule" id="PRU00076"/>
    </source>
</evidence>
<proteinExistence type="predicted"/>
<keyword evidence="2 8" id="KW-0245">EGF-like domain</keyword>
<reference evidence="13" key="2">
    <citation type="submission" date="2024-06" db="UniProtKB">
        <authorList>
            <consortium name="EnsemblMetazoa"/>
        </authorList>
    </citation>
    <scope>IDENTIFICATION</scope>
</reference>
<protein>
    <recommendedName>
        <fullName evidence="15">Mucin-like protein</fullName>
    </recommendedName>
</protein>
<dbReference type="SMART" id="SM00181">
    <property type="entry name" value="EGF"/>
    <property type="match status" value="5"/>
</dbReference>
<dbReference type="AlphaFoldDB" id="A0AAN0JN97"/>
<dbReference type="InterPro" id="IPR001846">
    <property type="entry name" value="VWF_type-D"/>
</dbReference>
<dbReference type="FunFam" id="2.10.25.10:FF:000240">
    <property type="entry name" value="Vitamin K-dependent protein S"/>
    <property type="match status" value="2"/>
</dbReference>
<dbReference type="EnsemblMetazoa" id="XM_020002693.1">
    <property type="protein sequence ID" value="XP_019858252.1"/>
    <property type="gene ID" value="LOC109586500"/>
</dbReference>
<dbReference type="SMART" id="SM00179">
    <property type="entry name" value="EGF_CA"/>
    <property type="match status" value="5"/>
</dbReference>
<evidence type="ECO:0000259" key="11">
    <source>
        <dbReference type="PROSITE" id="PS50026"/>
    </source>
</evidence>
<evidence type="ECO:0000256" key="5">
    <source>
        <dbReference type="ARBA" id="ARBA00022989"/>
    </source>
</evidence>
<dbReference type="InterPro" id="IPR000152">
    <property type="entry name" value="EGF-type_Asp/Asn_hydroxyl_site"/>
</dbReference>
<dbReference type="InterPro" id="IPR001881">
    <property type="entry name" value="EGF-like_Ca-bd_dom"/>
</dbReference>
<keyword evidence="14" id="KW-1185">Reference proteome</keyword>
<evidence type="ECO:0000259" key="12">
    <source>
        <dbReference type="PROSITE" id="PS51233"/>
    </source>
</evidence>
<dbReference type="InterPro" id="IPR000742">
    <property type="entry name" value="EGF"/>
</dbReference>
<feature type="signal peptide" evidence="10">
    <location>
        <begin position="1"/>
        <end position="19"/>
    </location>
</feature>
<dbReference type="Pfam" id="PF12662">
    <property type="entry name" value="cEGF"/>
    <property type="match status" value="1"/>
</dbReference>
<dbReference type="RefSeq" id="XP_019858252.1">
    <property type="nucleotide sequence ID" value="XM_020002693.1"/>
</dbReference>
<dbReference type="SMART" id="SM00216">
    <property type="entry name" value="VWD"/>
    <property type="match status" value="1"/>
</dbReference>
<feature type="domain" description="EGF-like" evidence="11">
    <location>
        <begin position="685"/>
        <end position="723"/>
    </location>
</feature>
<dbReference type="Pfam" id="PF23263">
    <property type="entry name" value="C8-3_MUC4"/>
    <property type="match status" value="1"/>
</dbReference>
<dbReference type="InterPro" id="IPR049883">
    <property type="entry name" value="NOTCH1_EGF-like"/>
</dbReference>
<dbReference type="InterPro" id="IPR026823">
    <property type="entry name" value="cEGF"/>
</dbReference>
<dbReference type="GO" id="GO:0016020">
    <property type="term" value="C:membrane"/>
    <property type="evidence" value="ECO:0007669"/>
    <property type="project" value="UniProtKB-SubCell"/>
</dbReference>
<keyword evidence="6 9" id="KW-0472">Membrane</keyword>
<organism evidence="13 14">
    <name type="scientific">Amphimedon queenslandica</name>
    <name type="common">Sponge</name>
    <dbReference type="NCBI Taxonomy" id="400682"/>
    <lineage>
        <taxon>Eukaryota</taxon>
        <taxon>Metazoa</taxon>
        <taxon>Porifera</taxon>
        <taxon>Demospongiae</taxon>
        <taxon>Heteroscleromorpha</taxon>
        <taxon>Haplosclerida</taxon>
        <taxon>Niphatidae</taxon>
        <taxon>Amphimedon</taxon>
    </lineage>
</organism>
<evidence type="ECO:0000256" key="1">
    <source>
        <dbReference type="ARBA" id="ARBA00004370"/>
    </source>
</evidence>
<accession>A0AAN0JN97</accession>
<dbReference type="PROSITE" id="PS51233">
    <property type="entry name" value="VWFD"/>
    <property type="match status" value="1"/>
</dbReference>
<dbReference type="PROSITE" id="PS01187">
    <property type="entry name" value="EGF_CA"/>
    <property type="match status" value="2"/>
</dbReference>
<dbReference type="KEGG" id="aqu:109586500"/>
<keyword evidence="3 9" id="KW-0812">Transmembrane</keyword>
<dbReference type="GO" id="GO:0005509">
    <property type="term" value="F:calcium ion binding"/>
    <property type="evidence" value="ECO:0007669"/>
    <property type="project" value="InterPro"/>
</dbReference>
<dbReference type="InterPro" id="IPR051495">
    <property type="entry name" value="Epithelial_Barrier/Signaling"/>
</dbReference>
<dbReference type="PANTHER" id="PTHR13802:SF52">
    <property type="entry name" value="MUCIN-4"/>
    <property type="match status" value="1"/>
</dbReference>
<evidence type="ECO:0000256" key="9">
    <source>
        <dbReference type="SAM" id="Phobius"/>
    </source>
</evidence>
<keyword evidence="7" id="KW-1015">Disulfide bond</keyword>
<feature type="transmembrane region" description="Helical" evidence="9">
    <location>
        <begin position="932"/>
        <end position="952"/>
    </location>
</feature>